<evidence type="ECO:0000256" key="7">
    <source>
        <dbReference type="PIRSR" id="PIRSR002854-1"/>
    </source>
</evidence>
<evidence type="ECO:0000256" key="2">
    <source>
        <dbReference type="ARBA" id="ARBA00022729"/>
    </source>
</evidence>
<dbReference type="RefSeq" id="WP_143648213.1">
    <property type="nucleotide sequence ID" value="NZ_JABJXA010000385.1"/>
</dbReference>
<evidence type="ECO:0000313" key="11">
    <source>
        <dbReference type="Proteomes" id="UP000320857"/>
    </source>
</evidence>
<dbReference type="PROSITE" id="PS51257">
    <property type="entry name" value="PROKAR_LIPOPROTEIN"/>
    <property type="match status" value="1"/>
</dbReference>
<reference evidence="9" key="3">
    <citation type="journal article" name="Syst. Appl. Microbiol.">
        <title>Streptomyces alkaliterrae sp. nov., isolated from an alkaline soil, and emended descriptions of Streptomyces alkaliphilus, Streptomyces calidiresistens and Streptomyces durbertensis.</title>
        <authorList>
            <person name="Swiecimska M."/>
            <person name="Golinska P."/>
            <person name="Nouioui I."/>
            <person name="Wypij M."/>
            <person name="Rai M."/>
            <person name="Sangal V."/>
            <person name="Goodfellow M."/>
        </authorList>
    </citation>
    <scope>NUCLEOTIDE SEQUENCE</scope>
    <source>
        <strain evidence="9">OF8</strain>
    </source>
</reference>
<dbReference type="Pfam" id="PF03180">
    <property type="entry name" value="Lipoprotein_9"/>
    <property type="match status" value="1"/>
</dbReference>
<feature type="chain" id="PRO_5038243431" description="Lipoprotein" evidence="8">
    <location>
        <begin position="28"/>
        <end position="284"/>
    </location>
</feature>
<comment type="subcellular location">
    <subcellularLocation>
        <location evidence="1">Membrane</location>
        <topology evidence="1">Lipid-anchor</topology>
    </subcellularLocation>
</comment>
<evidence type="ECO:0000313" key="9">
    <source>
        <dbReference type="EMBL" id="MBB1262481.1"/>
    </source>
</evidence>
<dbReference type="AlphaFoldDB" id="A0A5P0YS97"/>
<accession>A0A5P0YS97</accession>
<dbReference type="SUPFAM" id="SSF53850">
    <property type="entry name" value="Periplasmic binding protein-like II"/>
    <property type="match status" value="1"/>
</dbReference>
<organism evidence="10 11">
    <name type="scientific">Streptomyces alkaliterrae</name>
    <dbReference type="NCBI Taxonomy" id="2213162"/>
    <lineage>
        <taxon>Bacteria</taxon>
        <taxon>Bacillati</taxon>
        <taxon>Actinomycetota</taxon>
        <taxon>Actinomycetes</taxon>
        <taxon>Kitasatosporales</taxon>
        <taxon>Streptomycetaceae</taxon>
        <taxon>Streptomyces</taxon>
    </lineage>
</organism>
<dbReference type="Gene3D" id="3.40.190.10">
    <property type="entry name" value="Periplasmic binding protein-like II"/>
    <property type="match status" value="2"/>
</dbReference>
<proteinExistence type="inferred from homology"/>
<evidence type="ECO:0000313" key="10">
    <source>
        <dbReference type="EMBL" id="MQS02760.1"/>
    </source>
</evidence>
<comment type="similarity">
    <text evidence="6">Belongs to the nlpA lipoprotein family.</text>
</comment>
<name>A0A5P0YS97_9ACTN</name>
<keyword evidence="5 6" id="KW-0449">Lipoprotein</keyword>
<keyword evidence="4" id="KW-0564">Palmitate</keyword>
<reference evidence="10 11" key="1">
    <citation type="submission" date="2019-10" db="EMBL/GenBank/DDBJ databases">
        <title>Streptomyces sp. nov., a novel actinobacterium isolated from alkaline environment.</title>
        <authorList>
            <person name="Golinska P."/>
        </authorList>
    </citation>
    <scope>NUCLEOTIDE SEQUENCE [LARGE SCALE GENOMIC DNA]</scope>
    <source>
        <strain evidence="10 11">OF1</strain>
    </source>
</reference>
<dbReference type="Proteomes" id="UP000320857">
    <property type="component" value="Unassembled WGS sequence"/>
</dbReference>
<evidence type="ECO:0000256" key="8">
    <source>
        <dbReference type="SAM" id="SignalP"/>
    </source>
</evidence>
<evidence type="ECO:0000256" key="1">
    <source>
        <dbReference type="ARBA" id="ARBA00004635"/>
    </source>
</evidence>
<dbReference type="CDD" id="cd13597">
    <property type="entry name" value="PBP2_lipoprotein_Tp32"/>
    <property type="match status" value="1"/>
</dbReference>
<evidence type="ECO:0000256" key="6">
    <source>
        <dbReference type="PIRNR" id="PIRNR002854"/>
    </source>
</evidence>
<keyword evidence="11" id="KW-1185">Reference proteome</keyword>
<dbReference type="InterPro" id="IPR004872">
    <property type="entry name" value="Lipoprotein_NlpA"/>
</dbReference>
<evidence type="ECO:0000256" key="5">
    <source>
        <dbReference type="ARBA" id="ARBA00023288"/>
    </source>
</evidence>
<keyword evidence="2 8" id="KW-0732">Signal</keyword>
<evidence type="ECO:0000256" key="3">
    <source>
        <dbReference type="ARBA" id="ARBA00023136"/>
    </source>
</evidence>
<gene>
    <name evidence="10" type="ORF">FNX44_012920</name>
    <name evidence="9" type="ORF">H3147_27340</name>
</gene>
<protein>
    <recommendedName>
        <fullName evidence="6">Lipoprotein</fullName>
    </recommendedName>
</protein>
<dbReference type="EMBL" id="VJYK02000113">
    <property type="protein sequence ID" value="MQS02760.1"/>
    <property type="molecule type" value="Genomic_DNA"/>
</dbReference>
<dbReference type="GO" id="GO:0016020">
    <property type="term" value="C:membrane"/>
    <property type="evidence" value="ECO:0007669"/>
    <property type="project" value="UniProtKB-SubCell"/>
</dbReference>
<dbReference type="Proteomes" id="UP000517765">
    <property type="component" value="Unassembled WGS sequence"/>
</dbReference>
<sequence length="284" mass="29928">MRTHLRTTVLAATAAALTLALTACGTASDPDTGAATDSSKPLTVGASATPHAGILEYVRDNLAKDADLDLKIKVFDDYRLPNTALQDGQIGANFFQHKPFLDDYNKQSGDTLVPVVNVHLEPLALYSKSVKGVKDLKAGHTVAVPNDATNEGRALKLLADHGLITLKGGVGSGATLADVTDRKGLKFKELEAATLPRSLGDVDAAVINGNYAIEAGLKPAKDALVTEKTEGNPYANLLAVKKGSEKDPRVVKLAELLNSDKVRAYLEKTYDDGSVIPAFGPVKS</sequence>
<feature type="lipid moiety-binding region" description="S-diacylglycerol cysteine" evidence="7">
    <location>
        <position position="24"/>
    </location>
</feature>
<comment type="caution">
    <text evidence="10">The sequence shown here is derived from an EMBL/GenBank/DDBJ whole genome shotgun (WGS) entry which is preliminary data.</text>
</comment>
<feature type="signal peptide" evidence="8">
    <location>
        <begin position="1"/>
        <end position="27"/>
    </location>
</feature>
<reference evidence="12" key="2">
    <citation type="submission" date="2020-05" db="EMBL/GenBank/DDBJ databases">
        <title>Classification of alakaliphilic streptomycetes isolated from an alkaline soil next to Lonar Crater, India and a proposal for the recognition of Streptomyces alkaliterrae sp. nov.</title>
        <authorList>
            <person name="Golinska P."/>
        </authorList>
    </citation>
    <scope>NUCLEOTIDE SEQUENCE [LARGE SCALE GENOMIC DNA]</scope>
    <source>
        <strain evidence="12">OF8</strain>
    </source>
</reference>
<dbReference type="PIRSF" id="PIRSF002854">
    <property type="entry name" value="MetQ"/>
    <property type="match status" value="1"/>
</dbReference>
<keyword evidence="3" id="KW-0472">Membrane</keyword>
<dbReference type="PANTHER" id="PTHR30429:SF0">
    <property type="entry name" value="METHIONINE-BINDING LIPOPROTEIN METQ"/>
    <property type="match status" value="1"/>
</dbReference>
<dbReference type="PANTHER" id="PTHR30429">
    <property type="entry name" value="D-METHIONINE-BINDING LIPOPROTEIN METQ"/>
    <property type="match status" value="1"/>
</dbReference>
<dbReference type="EMBL" id="JABJXA010000385">
    <property type="protein sequence ID" value="MBB1262481.1"/>
    <property type="molecule type" value="Genomic_DNA"/>
</dbReference>
<evidence type="ECO:0000256" key="4">
    <source>
        <dbReference type="ARBA" id="ARBA00023139"/>
    </source>
</evidence>
<evidence type="ECO:0000313" key="12">
    <source>
        <dbReference type="Proteomes" id="UP000517765"/>
    </source>
</evidence>